<dbReference type="PANTHER" id="PTHR43969">
    <property type="entry name" value="GLUTATHIONE S TRANSFERASE D10, ISOFORM A-RELATED"/>
    <property type="match status" value="1"/>
</dbReference>
<proteinExistence type="evidence at transcript level"/>
<dbReference type="CDD" id="cd03045">
    <property type="entry name" value="GST_N_Delta_Epsilon"/>
    <property type="match status" value="1"/>
</dbReference>
<dbReference type="GO" id="GO:0004364">
    <property type="term" value="F:glutathione transferase activity"/>
    <property type="evidence" value="ECO:0007669"/>
    <property type="project" value="TreeGrafter"/>
</dbReference>
<dbReference type="EMBL" id="MN311434">
    <property type="protein sequence ID" value="QGA31146.1"/>
    <property type="molecule type" value="mRNA"/>
</dbReference>
<dbReference type="PANTHER" id="PTHR43969:SF9">
    <property type="entry name" value="GLUTATHIONE S TRANSFERASE D10, ISOFORM A-RELATED"/>
    <property type="match status" value="1"/>
</dbReference>
<accession>A0A5Q0QNX1</accession>
<dbReference type="InterPro" id="IPR036282">
    <property type="entry name" value="Glutathione-S-Trfase_C_sf"/>
</dbReference>
<dbReference type="CDD" id="cd03177">
    <property type="entry name" value="GST_C_Delta_Epsilon"/>
    <property type="match status" value="1"/>
</dbReference>
<feature type="domain" description="GST C-terminal" evidence="3">
    <location>
        <begin position="88"/>
        <end position="210"/>
    </location>
</feature>
<dbReference type="InterPro" id="IPR010987">
    <property type="entry name" value="Glutathione-S-Trfase_C-like"/>
</dbReference>
<feature type="domain" description="GST N-terminal" evidence="2">
    <location>
        <begin position="1"/>
        <end position="82"/>
    </location>
</feature>
<dbReference type="InterPro" id="IPR040079">
    <property type="entry name" value="Glutathione_S-Trfase"/>
</dbReference>
<evidence type="ECO:0000313" key="4">
    <source>
        <dbReference type="EMBL" id="QGA31146.1"/>
    </source>
</evidence>
<dbReference type="FunFam" id="1.20.1050.10:FF:000007">
    <property type="entry name" value="Glutathione S-transferase 1-1"/>
    <property type="match status" value="1"/>
</dbReference>
<comment type="subunit">
    <text evidence="1">Homodimer.</text>
</comment>
<name>A0A5Q0QNX1_9ARAC</name>
<reference evidence="4" key="1">
    <citation type="journal article" date="2019" name="Comp. Biochem. Physiol. Part D Genomics Proteomics">
        <title>Identification, genomic organization and expression pattern of glutathione transferase in Pardosa pseudoannulata.</title>
        <authorList>
            <person name="Liu W."/>
            <person name="Tian J."/>
            <person name="Hou N."/>
            <person name="Yu N."/>
            <person name="Zhang Y."/>
            <person name="Liu Z."/>
        </authorList>
    </citation>
    <scope>NUCLEOTIDE SEQUENCE</scope>
</reference>
<dbReference type="SUPFAM" id="SSF47616">
    <property type="entry name" value="GST C-terminal domain-like"/>
    <property type="match status" value="1"/>
</dbReference>
<dbReference type="Gene3D" id="1.20.1050.10">
    <property type="match status" value="1"/>
</dbReference>
<protein>
    <submittedName>
        <fullName evidence="4">Glutathione transferase delta 2</fullName>
    </submittedName>
</protein>
<keyword evidence="4" id="KW-0808">Transferase</keyword>
<dbReference type="Pfam" id="PF13417">
    <property type="entry name" value="GST_N_3"/>
    <property type="match status" value="1"/>
</dbReference>
<dbReference type="PROSITE" id="PS50404">
    <property type="entry name" value="GST_NTER"/>
    <property type="match status" value="1"/>
</dbReference>
<dbReference type="Pfam" id="PF00043">
    <property type="entry name" value="GST_C"/>
    <property type="match status" value="1"/>
</dbReference>
<dbReference type="SFLD" id="SFLDG00358">
    <property type="entry name" value="Main_(cytGST)"/>
    <property type="match status" value="1"/>
</dbReference>
<organism evidence="4">
    <name type="scientific">Pardosa pseudoannulata</name>
    <dbReference type="NCBI Taxonomy" id="330961"/>
    <lineage>
        <taxon>Eukaryota</taxon>
        <taxon>Metazoa</taxon>
        <taxon>Ecdysozoa</taxon>
        <taxon>Arthropoda</taxon>
        <taxon>Chelicerata</taxon>
        <taxon>Arachnida</taxon>
        <taxon>Araneae</taxon>
        <taxon>Araneomorphae</taxon>
        <taxon>Entelegynae</taxon>
        <taxon>Lycosoidea</taxon>
        <taxon>Lycosidae</taxon>
        <taxon>Pardosa</taxon>
    </lineage>
</organism>
<dbReference type="SUPFAM" id="SSF52833">
    <property type="entry name" value="Thioredoxin-like"/>
    <property type="match status" value="1"/>
</dbReference>
<dbReference type="PROSITE" id="PS50405">
    <property type="entry name" value="GST_CTER"/>
    <property type="match status" value="1"/>
</dbReference>
<dbReference type="PROSITE" id="PS51354">
    <property type="entry name" value="GLUTAREDOXIN_2"/>
    <property type="match status" value="1"/>
</dbReference>
<sequence length="214" mass="24258">MTITLYNFPSCGPCRAVQMTAAHLGIDLIKKNVDLVKGEQMKSEFLKINPQHTVPTIEDDGFYLSESRAILAYLINKYAPGSPLYPSDPKERAAVDKMLYFDNGTFSKTLSEYTNPIVRGEKPDPEKEENLKKSLSILESALKNSAYVAGNHITVADYSIVSNMVYAEEVAGYSFHEFPMVSAWLEKMKKEIPNYKEINEIPIKEFKNFLKSRK</sequence>
<dbReference type="InterPro" id="IPR004045">
    <property type="entry name" value="Glutathione_S-Trfase_N"/>
</dbReference>
<dbReference type="Gene3D" id="3.40.30.10">
    <property type="entry name" value="Glutaredoxin"/>
    <property type="match status" value="1"/>
</dbReference>
<dbReference type="GO" id="GO:0006749">
    <property type="term" value="P:glutathione metabolic process"/>
    <property type="evidence" value="ECO:0007669"/>
    <property type="project" value="TreeGrafter"/>
</dbReference>
<dbReference type="InterPro" id="IPR004046">
    <property type="entry name" value="GST_C"/>
</dbReference>
<evidence type="ECO:0000259" key="3">
    <source>
        <dbReference type="PROSITE" id="PS50405"/>
    </source>
</evidence>
<dbReference type="SFLD" id="SFLDS00019">
    <property type="entry name" value="Glutathione_Transferase_(cytos"/>
    <property type="match status" value="1"/>
</dbReference>
<evidence type="ECO:0000256" key="1">
    <source>
        <dbReference type="ARBA" id="ARBA00011738"/>
    </source>
</evidence>
<dbReference type="FunFam" id="3.40.30.10:FF:000034">
    <property type="entry name" value="glutathione S-transferase 1"/>
    <property type="match status" value="1"/>
</dbReference>
<dbReference type="AlphaFoldDB" id="A0A5Q0QNX1"/>
<evidence type="ECO:0000259" key="2">
    <source>
        <dbReference type="PROSITE" id="PS50404"/>
    </source>
</evidence>
<dbReference type="InterPro" id="IPR036249">
    <property type="entry name" value="Thioredoxin-like_sf"/>
</dbReference>